<sequence>MSSIGGGDAVLDVNGTAFTQTEEFQYLGSILSADGTVDAAVRGRIACAWLKWRESTGILCDRRCSRVLKGKIYRTVVRPTMMYGSECWPVSKTHERMLNTAEMRMLRLPSTPKSVETDSGKAVESASSFTTANAFEDWDTMDMCLKMIDDIEQMQGLTIEVLEKMATLAMEMRKVAYEFNSTTGLIQNGTNTDKTTQSLASSFTNTTVYRISEPSLDTVFTKELFITDEDDFDRIQSLSHEYDGDVLTADDKPSTQTLHSLQATSNVEQRKNDVIRRSLKILGRKSVGELV</sequence>
<evidence type="ECO:0000313" key="2">
    <source>
        <dbReference type="Proteomes" id="UP000024635"/>
    </source>
</evidence>
<dbReference type="OrthoDB" id="1854502at2759"/>
<dbReference type="AlphaFoldDB" id="A0A016THU6"/>
<evidence type="ECO:0000313" key="1">
    <source>
        <dbReference type="EMBL" id="EYC02291.1"/>
    </source>
</evidence>
<accession>A0A016THU6</accession>
<dbReference type="PANTHER" id="PTHR46238:SF11">
    <property type="entry name" value="AGAMOUS-LIKE MADS-BOX PROTEIN AGL16"/>
    <property type="match status" value="1"/>
</dbReference>
<protein>
    <submittedName>
        <fullName evidence="1">Uncharacterized protein</fullName>
    </submittedName>
</protein>
<gene>
    <name evidence="1" type="primary">Acey_s0101.g3416</name>
    <name evidence="1" type="ORF">Y032_0101g3416</name>
</gene>
<keyword evidence="2" id="KW-1185">Reference proteome</keyword>
<comment type="caution">
    <text evidence="1">The sequence shown here is derived from an EMBL/GenBank/DDBJ whole genome shotgun (WGS) entry which is preliminary data.</text>
</comment>
<dbReference type="Proteomes" id="UP000024635">
    <property type="component" value="Unassembled WGS sequence"/>
</dbReference>
<reference evidence="2" key="1">
    <citation type="journal article" date="2015" name="Nat. Genet.">
        <title>The genome and transcriptome of the zoonotic hookworm Ancylostoma ceylanicum identify infection-specific gene families.</title>
        <authorList>
            <person name="Schwarz E.M."/>
            <person name="Hu Y."/>
            <person name="Antoshechkin I."/>
            <person name="Miller M.M."/>
            <person name="Sternberg P.W."/>
            <person name="Aroian R.V."/>
        </authorList>
    </citation>
    <scope>NUCLEOTIDE SEQUENCE</scope>
    <source>
        <strain evidence="2">HY135</strain>
    </source>
</reference>
<dbReference type="STRING" id="53326.A0A016THU6"/>
<proteinExistence type="predicted"/>
<organism evidence="1 2">
    <name type="scientific">Ancylostoma ceylanicum</name>
    <dbReference type="NCBI Taxonomy" id="53326"/>
    <lineage>
        <taxon>Eukaryota</taxon>
        <taxon>Metazoa</taxon>
        <taxon>Ecdysozoa</taxon>
        <taxon>Nematoda</taxon>
        <taxon>Chromadorea</taxon>
        <taxon>Rhabditida</taxon>
        <taxon>Rhabditina</taxon>
        <taxon>Rhabditomorpha</taxon>
        <taxon>Strongyloidea</taxon>
        <taxon>Ancylostomatidae</taxon>
        <taxon>Ancylostomatinae</taxon>
        <taxon>Ancylostoma</taxon>
    </lineage>
</organism>
<name>A0A016THU6_9BILA</name>
<dbReference type="EMBL" id="JARK01001437">
    <property type="protein sequence ID" value="EYC02291.1"/>
    <property type="molecule type" value="Genomic_DNA"/>
</dbReference>
<dbReference type="PANTHER" id="PTHR46238">
    <property type="entry name" value="REVERSE TRANSCRIPTASE DOMAIN-CONTAINING PROTEIN"/>
    <property type="match status" value="1"/>
</dbReference>